<dbReference type="SUPFAM" id="SSF75169">
    <property type="entry name" value="DsrEFH-like"/>
    <property type="match status" value="1"/>
</dbReference>
<proteinExistence type="predicted"/>
<name>A0AAW5JL62_9FIRM</name>
<evidence type="ECO:0000313" key="2">
    <source>
        <dbReference type="EMBL" id="MCQ4770582.1"/>
    </source>
</evidence>
<dbReference type="RefSeq" id="WP_256303995.1">
    <property type="nucleotide sequence ID" value="NZ_JANFYS010000016.1"/>
</dbReference>
<dbReference type="Gene3D" id="3.30.110.40">
    <property type="entry name" value="TusA-like domain"/>
    <property type="match status" value="1"/>
</dbReference>
<comment type="caution">
    <text evidence="2">The sequence shown here is derived from an EMBL/GenBank/DDBJ whole genome shotgun (WGS) entry which is preliminary data.</text>
</comment>
<dbReference type="NCBIfam" id="TIGR03527">
    <property type="entry name" value="selenium_YedF"/>
    <property type="match status" value="1"/>
</dbReference>
<dbReference type="EMBL" id="JANFYS010000016">
    <property type="protein sequence ID" value="MCQ4770582.1"/>
    <property type="molecule type" value="Genomic_DNA"/>
</dbReference>
<dbReference type="InterPro" id="IPR027396">
    <property type="entry name" value="DsrEFH-like"/>
</dbReference>
<dbReference type="InterPro" id="IPR001455">
    <property type="entry name" value="TusA-like"/>
</dbReference>
<sequence>MSQCIDAKGQRCPVPVVLAKKAIAAGETSFTIEVDDPAAVENLSRLADHQGFTVAVRGLPGGGHALNFTRGSGVSVPTACQREADAPLPGRGYAVFVGRDIIGSGDRELGANLMRMFFYTLAEGDALPESVLFMNDGVKLPTLDDQVAAHVQTLIGRGVEVLVCGTCLSFYGLTDRLQAGTVSNMFDIVSRMQAAAKVITL</sequence>
<dbReference type="Gene3D" id="3.40.1260.10">
    <property type="entry name" value="DsrEFH-like"/>
    <property type="match status" value="1"/>
</dbReference>
<dbReference type="Pfam" id="PF01206">
    <property type="entry name" value="TusA"/>
    <property type="match status" value="1"/>
</dbReference>
<dbReference type="Pfam" id="PF02635">
    <property type="entry name" value="DsrE"/>
    <property type="match status" value="1"/>
</dbReference>
<dbReference type="Proteomes" id="UP001204562">
    <property type="component" value="Unassembled WGS sequence"/>
</dbReference>
<gene>
    <name evidence="2" type="primary">yedF</name>
    <name evidence="2" type="ORF">NE579_08910</name>
</gene>
<dbReference type="InterPro" id="IPR036868">
    <property type="entry name" value="TusA-like_sf"/>
</dbReference>
<protein>
    <submittedName>
        <fullName evidence="2">Sulfurtransferase-like selenium metabolism protein YedF</fullName>
    </submittedName>
</protein>
<dbReference type="SUPFAM" id="SSF64307">
    <property type="entry name" value="SirA-like"/>
    <property type="match status" value="1"/>
</dbReference>
<accession>A0AAW5JL62</accession>
<feature type="domain" description="UPF0033" evidence="1">
    <location>
        <begin position="5"/>
        <end position="55"/>
    </location>
</feature>
<dbReference type="InterPro" id="IPR003787">
    <property type="entry name" value="Sulphur_relay_DsrE/F-like"/>
</dbReference>
<evidence type="ECO:0000313" key="3">
    <source>
        <dbReference type="Proteomes" id="UP001204562"/>
    </source>
</evidence>
<organism evidence="2 3">
    <name type="scientific">Intestinimonas massiliensis</name>
    <name type="common">ex Afouda et al. 2020</name>
    <dbReference type="NCBI Taxonomy" id="1673721"/>
    <lineage>
        <taxon>Bacteria</taxon>
        <taxon>Bacillati</taxon>
        <taxon>Bacillota</taxon>
        <taxon>Clostridia</taxon>
        <taxon>Eubacteriales</taxon>
        <taxon>Intestinimonas</taxon>
    </lineage>
</organism>
<evidence type="ECO:0000259" key="1">
    <source>
        <dbReference type="Pfam" id="PF01206"/>
    </source>
</evidence>
<dbReference type="AlphaFoldDB" id="A0AAW5JL62"/>
<dbReference type="InterPro" id="IPR019870">
    <property type="entry name" value="Se_metab_YedF"/>
</dbReference>
<reference evidence="2" key="1">
    <citation type="submission" date="2022-06" db="EMBL/GenBank/DDBJ databases">
        <title>Isolation of gut microbiota from human fecal samples.</title>
        <authorList>
            <person name="Pamer E.G."/>
            <person name="Barat B."/>
            <person name="Waligurski E."/>
            <person name="Medina S."/>
            <person name="Paddock L."/>
            <person name="Mostad J."/>
        </authorList>
    </citation>
    <scope>NUCLEOTIDE SEQUENCE</scope>
    <source>
        <strain evidence="2">DFI.9.91</strain>
    </source>
</reference>